<evidence type="ECO:0000256" key="1">
    <source>
        <dbReference type="SAM" id="Phobius"/>
    </source>
</evidence>
<reference evidence="3" key="1">
    <citation type="journal article" date="2020" name="Stud. Mycol.">
        <title>101 Dothideomycetes genomes: A test case for predicting lifestyles and emergence of pathogens.</title>
        <authorList>
            <person name="Haridas S."/>
            <person name="Albert R."/>
            <person name="Binder M."/>
            <person name="Bloem J."/>
            <person name="LaButti K."/>
            <person name="Salamov A."/>
            <person name="Andreopoulos B."/>
            <person name="Baker S."/>
            <person name="Barry K."/>
            <person name="Bills G."/>
            <person name="Bluhm B."/>
            <person name="Cannon C."/>
            <person name="Castanera R."/>
            <person name="Culley D."/>
            <person name="Daum C."/>
            <person name="Ezra D."/>
            <person name="Gonzalez J."/>
            <person name="Henrissat B."/>
            <person name="Kuo A."/>
            <person name="Liang C."/>
            <person name="Lipzen A."/>
            <person name="Lutzoni F."/>
            <person name="Magnuson J."/>
            <person name="Mondo S."/>
            <person name="Nolan M."/>
            <person name="Ohm R."/>
            <person name="Pangilinan J."/>
            <person name="Park H.-J."/>
            <person name="Ramirez L."/>
            <person name="Alfaro M."/>
            <person name="Sun H."/>
            <person name="Tritt A."/>
            <person name="Yoshinaga Y."/>
            <person name="Zwiers L.-H."/>
            <person name="Turgeon B."/>
            <person name="Goodwin S."/>
            <person name="Spatafora J."/>
            <person name="Crous P."/>
            <person name="Grigoriev I."/>
        </authorList>
    </citation>
    <scope>NUCLEOTIDE SEQUENCE [LARGE SCALE GENOMIC DNA]</scope>
    <source>
        <strain evidence="3">CECT 20119</strain>
    </source>
</reference>
<gene>
    <name evidence="2" type="ORF">BDZ85DRAFT_95234</name>
</gene>
<dbReference type="AlphaFoldDB" id="A0A6A6GE42"/>
<keyword evidence="1" id="KW-0472">Membrane</keyword>
<keyword evidence="1" id="KW-1133">Transmembrane helix</keyword>
<dbReference type="EMBL" id="ML992505">
    <property type="protein sequence ID" value="KAF2223966.1"/>
    <property type="molecule type" value="Genomic_DNA"/>
</dbReference>
<evidence type="ECO:0000313" key="3">
    <source>
        <dbReference type="Proteomes" id="UP000799538"/>
    </source>
</evidence>
<accession>A0A6A6GE42</accession>
<name>A0A6A6GE42_9PEZI</name>
<keyword evidence="1" id="KW-0812">Transmembrane</keyword>
<feature type="transmembrane region" description="Helical" evidence="1">
    <location>
        <begin position="88"/>
        <end position="107"/>
    </location>
</feature>
<protein>
    <submittedName>
        <fullName evidence="2">Uncharacterized protein</fullName>
    </submittedName>
</protein>
<sequence>MQEKREKEEPGHGFPHMPTYPSYITTTNNSLCRPQPLHFSFVFRHDQKAKASSQAHARRCRHNCIYLTDCLGLLLRHPARDESTNTRLSLVFLAWEICLLGLGWAYLGSIRLDSRCGMNLWCGGWDLHSTSLFPVPQSLCE</sequence>
<proteinExistence type="predicted"/>
<dbReference type="Proteomes" id="UP000799538">
    <property type="component" value="Unassembled WGS sequence"/>
</dbReference>
<keyword evidence="3" id="KW-1185">Reference proteome</keyword>
<organism evidence="2 3">
    <name type="scientific">Elsinoe ampelina</name>
    <dbReference type="NCBI Taxonomy" id="302913"/>
    <lineage>
        <taxon>Eukaryota</taxon>
        <taxon>Fungi</taxon>
        <taxon>Dikarya</taxon>
        <taxon>Ascomycota</taxon>
        <taxon>Pezizomycotina</taxon>
        <taxon>Dothideomycetes</taxon>
        <taxon>Dothideomycetidae</taxon>
        <taxon>Myriangiales</taxon>
        <taxon>Elsinoaceae</taxon>
        <taxon>Elsinoe</taxon>
    </lineage>
</organism>
<evidence type="ECO:0000313" key="2">
    <source>
        <dbReference type="EMBL" id="KAF2223966.1"/>
    </source>
</evidence>